<organism evidence="3 4">
    <name type="scientific">Bacillus chungangensis</name>
    <dbReference type="NCBI Taxonomy" id="587633"/>
    <lineage>
        <taxon>Bacteria</taxon>
        <taxon>Bacillati</taxon>
        <taxon>Bacillota</taxon>
        <taxon>Bacilli</taxon>
        <taxon>Bacillales</taxon>
        <taxon>Bacillaceae</taxon>
        <taxon>Bacillus</taxon>
    </lineage>
</organism>
<keyword evidence="1" id="KW-0472">Membrane</keyword>
<evidence type="ECO:0000313" key="3">
    <source>
        <dbReference type="EMBL" id="MDQ0174633.1"/>
    </source>
</evidence>
<dbReference type="InterPro" id="IPR007349">
    <property type="entry name" value="DUF418"/>
</dbReference>
<feature type="domain" description="DUF418" evidence="2">
    <location>
        <begin position="253"/>
        <end position="401"/>
    </location>
</feature>
<feature type="transmembrane region" description="Helical" evidence="1">
    <location>
        <begin position="271"/>
        <end position="289"/>
    </location>
</feature>
<gene>
    <name evidence="3" type="ORF">J2S08_000466</name>
</gene>
<proteinExistence type="predicted"/>
<dbReference type="Proteomes" id="UP001223586">
    <property type="component" value="Unassembled WGS sequence"/>
</dbReference>
<dbReference type="PANTHER" id="PTHR30590:SF2">
    <property type="entry name" value="INNER MEMBRANE PROTEIN"/>
    <property type="match status" value="1"/>
</dbReference>
<dbReference type="InterPro" id="IPR052529">
    <property type="entry name" value="Bact_Transport_Assoc"/>
</dbReference>
<keyword evidence="1" id="KW-1133">Transmembrane helix</keyword>
<sequence>MQPLQPIQPHERIEIIDIIRGIAILGILLVNIAHFSYPDLYLHMTGKDHFLMKDWHKLDFIIGDILNIFVRMKFVMMFSFLFGFGMIIMMENAQAKKRRFVPTYLRRLFVLLVIGIIHGFFIWDGDILTQYALLGFILLLFRKCKPRTLVIFSIVFYLLFSLPSIQTSFQTIDPEQEQAMMQYQEEMAQMFNDKAKQALQAYGNGTFTEIVKQRVHDRIYYMAINGMLSTNPLLFFYASIPMFSLLLLGAAFAKSKIFHDPSKHLRLLKTLWWLGLLIGLPANIAYVLWNEDFLLLGAPLLMLFYVTSVVFLFHFQWGKRLLMPFSAVGRTAFTNYLMQSVIGTLIFYNYGLGLYGKVQPFVAVLIALGIFIFQMFVSNIWLKQYRYGPFEWVWRTLTYGKRPSFRLKSS</sequence>
<keyword evidence="1" id="KW-0812">Transmembrane</keyword>
<comment type="caution">
    <text evidence="3">The sequence shown here is derived from an EMBL/GenBank/DDBJ whole genome shotgun (WGS) entry which is preliminary data.</text>
</comment>
<evidence type="ECO:0000259" key="2">
    <source>
        <dbReference type="Pfam" id="PF04235"/>
    </source>
</evidence>
<name>A0ABT9WNA8_9BACI</name>
<evidence type="ECO:0000256" key="1">
    <source>
        <dbReference type="SAM" id="Phobius"/>
    </source>
</evidence>
<dbReference type="EMBL" id="JAUSTT010000002">
    <property type="protein sequence ID" value="MDQ0174633.1"/>
    <property type="molecule type" value="Genomic_DNA"/>
</dbReference>
<evidence type="ECO:0000313" key="4">
    <source>
        <dbReference type="Proteomes" id="UP001223586"/>
    </source>
</evidence>
<feature type="transmembrane region" description="Helical" evidence="1">
    <location>
        <begin position="74"/>
        <end position="92"/>
    </location>
</feature>
<keyword evidence="4" id="KW-1185">Reference proteome</keyword>
<feature type="transmembrane region" description="Helical" evidence="1">
    <location>
        <begin position="295"/>
        <end position="315"/>
    </location>
</feature>
<dbReference type="PANTHER" id="PTHR30590">
    <property type="entry name" value="INNER MEMBRANE PROTEIN"/>
    <property type="match status" value="1"/>
</dbReference>
<feature type="transmembrane region" description="Helical" evidence="1">
    <location>
        <begin position="149"/>
        <end position="169"/>
    </location>
</feature>
<accession>A0ABT9WNA8</accession>
<feature type="transmembrane region" description="Helical" evidence="1">
    <location>
        <begin position="234"/>
        <end position="251"/>
    </location>
</feature>
<feature type="transmembrane region" description="Helical" evidence="1">
    <location>
        <begin position="127"/>
        <end position="142"/>
    </location>
</feature>
<protein>
    <recommendedName>
        <fullName evidence="2">DUF418 domain-containing protein</fullName>
    </recommendedName>
</protein>
<feature type="transmembrane region" description="Helical" evidence="1">
    <location>
        <begin position="361"/>
        <end position="382"/>
    </location>
</feature>
<dbReference type="RefSeq" id="WP_307226269.1">
    <property type="nucleotide sequence ID" value="NZ_JAUSTT010000002.1"/>
</dbReference>
<reference evidence="3 4" key="1">
    <citation type="submission" date="2023-07" db="EMBL/GenBank/DDBJ databases">
        <title>Genomic Encyclopedia of Type Strains, Phase IV (KMG-IV): sequencing the most valuable type-strain genomes for metagenomic binning, comparative biology and taxonomic classification.</title>
        <authorList>
            <person name="Goeker M."/>
        </authorList>
    </citation>
    <scope>NUCLEOTIDE SEQUENCE [LARGE SCALE GENOMIC DNA]</scope>
    <source>
        <strain evidence="3 4">DSM 23837</strain>
    </source>
</reference>
<dbReference type="Pfam" id="PF04235">
    <property type="entry name" value="DUF418"/>
    <property type="match status" value="1"/>
</dbReference>
<feature type="transmembrane region" description="Helical" evidence="1">
    <location>
        <begin position="104"/>
        <end position="121"/>
    </location>
</feature>
<feature type="transmembrane region" description="Helical" evidence="1">
    <location>
        <begin position="336"/>
        <end position="355"/>
    </location>
</feature>
<feature type="transmembrane region" description="Helical" evidence="1">
    <location>
        <begin position="18"/>
        <end position="37"/>
    </location>
</feature>